<keyword evidence="1" id="KW-1133">Transmembrane helix</keyword>
<keyword evidence="3" id="KW-1185">Reference proteome</keyword>
<sequence>MCNLTIRNYIVIYLLKELLMQKPIVNCVLTKAKPNDPKVFTGSFENILRDSSPFLKHSTNLLEYVNKTKNLSKTGPIVNLNDYLQSFESCLVHITFFDDFNLEKSLELPVILRGLQPALSINKWERGIIFMKPKPNQFPLNATEKKFPQFTTCQLSTVLYSNSCVELDYQRFTMQSKPWTCEVIISVHPPPFFFHELPYSRSLANTNVLFPNVFSTKSFNGKQRGLIGQVPSFKPINILVSRKLVDKDIELWIKSIFTDDDQVRYARRDVFLVMETLQIMPRNKLERSFAKIVSASVVTLNPDSHSGSENKRHLKLYPLHVIKRYTSDFLQQLIRDSEKGEMFWNMLYFFFKLFVKITDTSPNESFKRICKALSENSRILLVNTKANKFSQIDAQFKIWKDTFENYTMIVNYIRLECDEQGNPKYQIDETHVHFEIIQDVRVIFENEDAGDNSYTPIFVANPSKSLTFVSCGAEPLQTFAFMELLNVFDPFIWMWILILLLILMPIFLTFCEYTDWIIKQNENAETFLSLKIFLQPIRLVLEQGGAYTTKQKNVPSLKPFLAAVLMAAIVLSNAYKNDNVYNMIAPRKFIPYTRFEQLEAADFNVYTRINTENNYNQKDRMLVLKEKAKNRKFDTTLRQKVVNRSKLADDESFYERLQKCNRVAIIVPDLIARQYLGTLRKGGLKHSSIASSALFEDGMGFYLCGWISNRLIRRLEGLQGSGIRNRMNSIYKAVRQIHVSGGETNQEVPAMGGNIIVIFAVLCAGYVLAILIYFTQMGISMYSRICLLASTMWGALRPCIIYMLRKRN</sequence>
<keyword evidence="1" id="KW-0472">Membrane</keyword>
<protein>
    <submittedName>
        <fullName evidence="2">Uncharacterized protein</fullName>
    </submittedName>
</protein>
<proteinExistence type="predicted"/>
<gene>
    <name evidence="2" type="ORF">ODALV1_LOCUS25023</name>
</gene>
<keyword evidence="1" id="KW-0812">Transmembrane</keyword>
<dbReference type="Proteomes" id="UP001642540">
    <property type="component" value="Unassembled WGS sequence"/>
</dbReference>
<accession>A0ABP1RQX8</accession>
<evidence type="ECO:0000313" key="3">
    <source>
        <dbReference type="Proteomes" id="UP001642540"/>
    </source>
</evidence>
<feature type="transmembrane region" description="Helical" evidence="1">
    <location>
        <begin position="755"/>
        <end position="775"/>
    </location>
</feature>
<name>A0ABP1RQX8_9HEXA</name>
<reference evidence="2 3" key="1">
    <citation type="submission" date="2024-08" db="EMBL/GenBank/DDBJ databases">
        <authorList>
            <person name="Cucini C."/>
            <person name="Frati F."/>
        </authorList>
    </citation>
    <scope>NUCLEOTIDE SEQUENCE [LARGE SCALE GENOMIC DNA]</scope>
</reference>
<comment type="caution">
    <text evidence="2">The sequence shown here is derived from an EMBL/GenBank/DDBJ whole genome shotgun (WGS) entry which is preliminary data.</text>
</comment>
<feature type="transmembrane region" description="Helical" evidence="1">
    <location>
        <begin position="781"/>
        <end position="804"/>
    </location>
</feature>
<evidence type="ECO:0000256" key="1">
    <source>
        <dbReference type="SAM" id="Phobius"/>
    </source>
</evidence>
<evidence type="ECO:0000313" key="2">
    <source>
        <dbReference type="EMBL" id="CAL8133339.1"/>
    </source>
</evidence>
<dbReference type="EMBL" id="CAXLJM020000099">
    <property type="protein sequence ID" value="CAL8133339.1"/>
    <property type="molecule type" value="Genomic_DNA"/>
</dbReference>
<feature type="transmembrane region" description="Helical" evidence="1">
    <location>
        <begin position="492"/>
        <end position="511"/>
    </location>
</feature>
<organism evidence="2 3">
    <name type="scientific">Orchesella dallaii</name>
    <dbReference type="NCBI Taxonomy" id="48710"/>
    <lineage>
        <taxon>Eukaryota</taxon>
        <taxon>Metazoa</taxon>
        <taxon>Ecdysozoa</taxon>
        <taxon>Arthropoda</taxon>
        <taxon>Hexapoda</taxon>
        <taxon>Collembola</taxon>
        <taxon>Entomobryomorpha</taxon>
        <taxon>Entomobryoidea</taxon>
        <taxon>Orchesellidae</taxon>
        <taxon>Orchesellinae</taxon>
        <taxon>Orchesella</taxon>
    </lineage>
</organism>